<organism evidence="2 3">
    <name type="scientific">Penstemon smallii</name>
    <dbReference type="NCBI Taxonomy" id="265156"/>
    <lineage>
        <taxon>Eukaryota</taxon>
        <taxon>Viridiplantae</taxon>
        <taxon>Streptophyta</taxon>
        <taxon>Embryophyta</taxon>
        <taxon>Tracheophyta</taxon>
        <taxon>Spermatophyta</taxon>
        <taxon>Magnoliopsida</taxon>
        <taxon>eudicotyledons</taxon>
        <taxon>Gunneridae</taxon>
        <taxon>Pentapetalae</taxon>
        <taxon>asterids</taxon>
        <taxon>lamiids</taxon>
        <taxon>Lamiales</taxon>
        <taxon>Plantaginaceae</taxon>
        <taxon>Cheloneae</taxon>
        <taxon>Penstemon</taxon>
    </lineage>
</organism>
<dbReference type="AlphaFoldDB" id="A0ABD3U529"/>
<dbReference type="InterPro" id="IPR019083">
    <property type="entry name" value="SAM_Ribosomal_mS41"/>
</dbReference>
<feature type="domain" description="Small ribosomal subunit protein mS41 SAM" evidence="1">
    <location>
        <begin position="37"/>
        <end position="96"/>
    </location>
</feature>
<dbReference type="SMART" id="SM01238">
    <property type="entry name" value="IGR"/>
    <property type="match status" value="1"/>
</dbReference>
<protein>
    <recommendedName>
        <fullName evidence="1">Small ribosomal subunit protein mS41 SAM domain-containing protein</fullName>
    </recommendedName>
</protein>
<reference evidence="2 3" key="1">
    <citation type="submission" date="2024-12" db="EMBL/GenBank/DDBJ databases">
        <title>The unique morphological basis and parallel evolutionary history of personate flowers in Penstemon.</title>
        <authorList>
            <person name="Depatie T.H."/>
            <person name="Wessinger C.A."/>
        </authorList>
    </citation>
    <scope>NUCLEOTIDE SEQUENCE [LARGE SCALE GENOMIC DNA]</scope>
    <source>
        <strain evidence="2">WTNN_2</strain>
        <tissue evidence="2">Leaf</tissue>
    </source>
</reference>
<dbReference type="PANTHER" id="PTHR34955">
    <property type="entry name" value="IGR MOTIF PROTEIN"/>
    <property type="match status" value="1"/>
</dbReference>
<evidence type="ECO:0000313" key="2">
    <source>
        <dbReference type="EMBL" id="KAL3843550.1"/>
    </source>
</evidence>
<accession>A0ABD3U529</accession>
<dbReference type="Proteomes" id="UP001634393">
    <property type="component" value="Unassembled WGS sequence"/>
</dbReference>
<dbReference type="EMBL" id="JBJXBP010000002">
    <property type="protein sequence ID" value="KAL3843550.1"/>
    <property type="molecule type" value="Genomic_DNA"/>
</dbReference>
<evidence type="ECO:0000259" key="1">
    <source>
        <dbReference type="SMART" id="SM01238"/>
    </source>
</evidence>
<dbReference type="Pfam" id="PF09597">
    <property type="entry name" value="SAM_Ribosomal_mS41"/>
    <property type="match status" value="1"/>
</dbReference>
<name>A0ABD3U529_9LAMI</name>
<comment type="caution">
    <text evidence="2">The sequence shown here is derived from an EMBL/GenBank/DDBJ whole genome shotgun (WGS) entry which is preliminary data.</text>
</comment>
<sequence length="107" mass="12169">MAWRQILWMNNNLLSSSASGFANLSSKPTPYIVKVGIPEFLNGVGKGLENHVEKLESEIGDLQKLLVTRTIKLKRLGIPCKDRKLILKYAHKYRLGLWRPRAEPVKS</sequence>
<keyword evidence="3" id="KW-1185">Reference proteome</keyword>
<evidence type="ECO:0000313" key="3">
    <source>
        <dbReference type="Proteomes" id="UP001634393"/>
    </source>
</evidence>
<proteinExistence type="predicted"/>
<dbReference type="PANTHER" id="PTHR34955:SF2">
    <property type="entry name" value="IGR MOTIF PROTEIN"/>
    <property type="match status" value="1"/>
</dbReference>
<gene>
    <name evidence="2" type="ORF">ACJIZ3_000953</name>
</gene>